<feature type="binding site" evidence="10">
    <location>
        <position position="11"/>
    </location>
    <ligand>
        <name>substrate</name>
    </ligand>
</feature>
<dbReference type="InterPro" id="IPR013785">
    <property type="entry name" value="Aldolase_TIM"/>
</dbReference>
<comment type="cofactor">
    <cofactor evidence="2">
        <name>Mn(2+)</name>
        <dbReference type="ChEBI" id="CHEBI:29035"/>
    </cofactor>
</comment>
<evidence type="ECO:0000256" key="2">
    <source>
        <dbReference type="ARBA" id="ARBA00001936"/>
    </source>
</evidence>
<dbReference type="PIRSF" id="PIRSF001461">
    <property type="entry name" value="RPE"/>
    <property type="match status" value="1"/>
</dbReference>
<evidence type="ECO:0000256" key="10">
    <source>
        <dbReference type="HAMAP-Rule" id="MF_02227"/>
    </source>
</evidence>
<comment type="cofactor">
    <cofactor evidence="3">
        <name>Co(2+)</name>
        <dbReference type="ChEBI" id="CHEBI:48828"/>
    </cofactor>
</comment>
<evidence type="ECO:0000256" key="4">
    <source>
        <dbReference type="ARBA" id="ARBA00001947"/>
    </source>
</evidence>
<feature type="binding site" evidence="10">
    <location>
        <position position="38"/>
    </location>
    <ligand>
        <name>a divalent metal cation</name>
        <dbReference type="ChEBI" id="CHEBI:60240"/>
    </ligand>
</feature>
<dbReference type="Pfam" id="PF00834">
    <property type="entry name" value="Ribul_P_3_epim"/>
    <property type="match status" value="1"/>
</dbReference>
<dbReference type="CDD" id="cd00429">
    <property type="entry name" value="RPE"/>
    <property type="match status" value="1"/>
</dbReference>
<comment type="pathway">
    <text evidence="10">Carbohydrate degradation.</text>
</comment>
<feature type="binding site" evidence="10">
    <location>
        <begin position="145"/>
        <end position="148"/>
    </location>
    <ligand>
        <name>substrate</name>
    </ligand>
</feature>
<comment type="catalytic activity">
    <reaction evidence="1 10 11">
        <text>D-ribulose 5-phosphate = D-xylulose 5-phosphate</text>
        <dbReference type="Rhea" id="RHEA:13677"/>
        <dbReference type="ChEBI" id="CHEBI:57737"/>
        <dbReference type="ChEBI" id="CHEBI:58121"/>
        <dbReference type="EC" id="5.1.3.1"/>
    </reaction>
</comment>
<dbReference type="NCBIfam" id="NF004076">
    <property type="entry name" value="PRK05581.1-4"/>
    <property type="match status" value="1"/>
</dbReference>
<comment type="cofactor">
    <cofactor evidence="10">
        <name>a divalent metal cation</name>
        <dbReference type="ChEBI" id="CHEBI:60240"/>
    </cofactor>
    <text evidence="10">Binds 1 divalent metal cation per subunit.</text>
</comment>
<dbReference type="EC" id="5.1.3.1" evidence="7 10"/>
<dbReference type="PROSITE" id="PS01086">
    <property type="entry name" value="RIBUL_P_3_EPIMER_2"/>
    <property type="match status" value="1"/>
</dbReference>
<dbReference type="HAMAP" id="MF_02227">
    <property type="entry name" value="RPE"/>
    <property type="match status" value="1"/>
</dbReference>
<evidence type="ECO:0000256" key="11">
    <source>
        <dbReference type="PIRNR" id="PIRNR001461"/>
    </source>
</evidence>
<feature type="binding site" evidence="10">
    <location>
        <begin position="178"/>
        <end position="180"/>
    </location>
    <ligand>
        <name>substrate</name>
    </ligand>
</feature>
<dbReference type="NCBIfam" id="TIGR01163">
    <property type="entry name" value="rpe"/>
    <property type="match status" value="1"/>
</dbReference>
<comment type="cofactor">
    <cofactor evidence="4">
        <name>Zn(2+)</name>
        <dbReference type="ChEBI" id="CHEBI:29105"/>
    </cofactor>
</comment>
<evidence type="ECO:0000256" key="5">
    <source>
        <dbReference type="ARBA" id="ARBA00001954"/>
    </source>
</evidence>
<proteinExistence type="inferred from homology"/>
<protein>
    <recommendedName>
        <fullName evidence="7 10">Ribulose-phosphate 3-epimerase</fullName>
        <ecNumber evidence="7 10">5.1.3.1</ecNumber>
    </recommendedName>
</protein>
<dbReference type="PANTHER" id="PTHR11749">
    <property type="entry name" value="RIBULOSE-5-PHOSPHATE-3-EPIMERASE"/>
    <property type="match status" value="1"/>
</dbReference>
<sequence length="226" mass="24298">MSTNKHLIAPSVLAADFANLEKEVKMVNESEADWFHIDIMDGVFVPNISFGFPVMQAIAKHATKPLDVHLMIVDPDRYLKVCKDSGAAVITVHYEACTHLHRTLAAIKELGCKAGVALNPHTPVQLLKDVIQDIDLVCIMSVNPGFGGQKFIEHTYAKVRELRALAAGVNDSLLIEIDGGVSTANAAKLVNAGADVLVAGSFVFNAENPIQTIKSLKSISSNVQSV</sequence>
<reference evidence="13" key="1">
    <citation type="journal article" date="2019" name="Int. J. Syst. Evol. Microbiol.">
        <title>The Global Catalogue of Microorganisms (GCM) 10K type strain sequencing project: providing services to taxonomists for standard genome sequencing and annotation.</title>
        <authorList>
            <consortium name="The Broad Institute Genomics Platform"/>
            <consortium name="The Broad Institute Genome Sequencing Center for Infectious Disease"/>
            <person name="Wu L."/>
            <person name="Ma J."/>
        </authorList>
    </citation>
    <scope>NUCLEOTIDE SEQUENCE [LARGE SCALE GENOMIC DNA]</scope>
    <source>
        <strain evidence="13">JCM 17858</strain>
    </source>
</reference>
<evidence type="ECO:0000256" key="1">
    <source>
        <dbReference type="ARBA" id="ARBA00001782"/>
    </source>
</evidence>
<keyword evidence="10 11" id="KW-0119">Carbohydrate metabolism</keyword>
<evidence type="ECO:0000256" key="7">
    <source>
        <dbReference type="ARBA" id="ARBA00013188"/>
    </source>
</evidence>
<dbReference type="InterPro" id="IPR026019">
    <property type="entry name" value="Ribul_P_3_epim"/>
</dbReference>
<dbReference type="Gene3D" id="3.20.20.70">
    <property type="entry name" value="Aldolase class I"/>
    <property type="match status" value="1"/>
</dbReference>
<evidence type="ECO:0000256" key="6">
    <source>
        <dbReference type="ARBA" id="ARBA00009541"/>
    </source>
</evidence>
<dbReference type="PROSITE" id="PS01085">
    <property type="entry name" value="RIBUL_P_3_EPIMER_1"/>
    <property type="match status" value="1"/>
</dbReference>
<dbReference type="InterPro" id="IPR011060">
    <property type="entry name" value="RibuloseP-bd_barrel"/>
</dbReference>
<feature type="binding site" evidence="10">
    <location>
        <begin position="200"/>
        <end position="201"/>
    </location>
    <ligand>
        <name>substrate</name>
    </ligand>
</feature>
<keyword evidence="9 10" id="KW-0413">Isomerase</keyword>
<organism evidence="12 13">
    <name type="scientific">Sphingobacterium thermophilum</name>
    <dbReference type="NCBI Taxonomy" id="768534"/>
    <lineage>
        <taxon>Bacteria</taxon>
        <taxon>Pseudomonadati</taxon>
        <taxon>Bacteroidota</taxon>
        <taxon>Sphingobacteriia</taxon>
        <taxon>Sphingobacteriales</taxon>
        <taxon>Sphingobacteriaceae</taxon>
        <taxon>Sphingobacterium</taxon>
    </lineage>
</organism>
<dbReference type="InterPro" id="IPR000056">
    <property type="entry name" value="Ribul_P_3_epim-like"/>
</dbReference>
<dbReference type="Proteomes" id="UP001500394">
    <property type="component" value="Unassembled WGS sequence"/>
</dbReference>
<dbReference type="RefSeq" id="WP_345064966.1">
    <property type="nucleotide sequence ID" value="NZ_BAABGR010000006.1"/>
</dbReference>
<evidence type="ECO:0000313" key="13">
    <source>
        <dbReference type="Proteomes" id="UP001500394"/>
    </source>
</evidence>
<feature type="binding site" evidence="10">
    <location>
        <position position="69"/>
    </location>
    <ligand>
        <name>substrate</name>
    </ligand>
</feature>
<feature type="binding site" evidence="10">
    <location>
        <position position="36"/>
    </location>
    <ligand>
        <name>a divalent metal cation</name>
        <dbReference type="ChEBI" id="CHEBI:60240"/>
    </ligand>
</feature>
<comment type="caution">
    <text evidence="12">The sequence shown here is derived from an EMBL/GenBank/DDBJ whole genome shotgun (WGS) entry which is preliminary data.</text>
</comment>
<keyword evidence="8 10" id="KW-0479">Metal-binding</keyword>
<comment type="cofactor">
    <cofactor evidence="5">
        <name>Fe(2+)</name>
        <dbReference type="ChEBI" id="CHEBI:29033"/>
    </cofactor>
</comment>
<evidence type="ECO:0000256" key="8">
    <source>
        <dbReference type="ARBA" id="ARBA00022723"/>
    </source>
</evidence>
<evidence type="ECO:0000256" key="3">
    <source>
        <dbReference type="ARBA" id="ARBA00001941"/>
    </source>
</evidence>
<gene>
    <name evidence="10 12" type="primary">rpe</name>
    <name evidence="12" type="ORF">GCM10023173_07760</name>
</gene>
<feature type="binding site" evidence="10">
    <location>
        <position position="178"/>
    </location>
    <ligand>
        <name>a divalent metal cation</name>
        <dbReference type="ChEBI" id="CHEBI:60240"/>
    </ligand>
</feature>
<evidence type="ECO:0000256" key="9">
    <source>
        <dbReference type="ARBA" id="ARBA00023235"/>
    </source>
</evidence>
<comment type="similarity">
    <text evidence="6 10 11">Belongs to the ribulose-phosphate 3-epimerase family.</text>
</comment>
<name>A0ABP8QXX9_9SPHI</name>
<feature type="active site" description="Proton donor" evidence="10">
    <location>
        <position position="178"/>
    </location>
</feature>
<evidence type="ECO:0000313" key="12">
    <source>
        <dbReference type="EMBL" id="GAA4512909.1"/>
    </source>
</evidence>
<dbReference type="EMBL" id="BAABGR010000006">
    <property type="protein sequence ID" value="GAA4512909.1"/>
    <property type="molecule type" value="Genomic_DNA"/>
</dbReference>
<feature type="binding site" evidence="10">
    <location>
        <position position="69"/>
    </location>
    <ligand>
        <name>a divalent metal cation</name>
        <dbReference type="ChEBI" id="CHEBI:60240"/>
    </ligand>
</feature>
<comment type="function">
    <text evidence="10">Catalyzes the reversible epimerization of D-ribulose 5-phosphate to D-xylulose 5-phosphate.</text>
</comment>
<feature type="active site" description="Proton acceptor" evidence="10">
    <location>
        <position position="38"/>
    </location>
</feature>
<accession>A0ABP8QXX9</accession>
<dbReference type="SUPFAM" id="SSF51366">
    <property type="entry name" value="Ribulose-phoshate binding barrel"/>
    <property type="match status" value="1"/>
</dbReference>
<keyword evidence="13" id="KW-1185">Reference proteome</keyword>